<reference evidence="1 2" key="1">
    <citation type="submission" date="2016-06" db="EMBL/GenBank/DDBJ databases">
        <title>Draft genome sequence of Flavobacterium succinicans strain DD5b.</title>
        <authorList>
            <person name="Poehlein A."/>
            <person name="Daniel R."/>
            <person name="Simeonova D.D."/>
        </authorList>
    </citation>
    <scope>NUCLEOTIDE SEQUENCE [LARGE SCALE GENOMIC DNA]</scope>
    <source>
        <strain evidence="1 2">DD5b</strain>
    </source>
</reference>
<protein>
    <submittedName>
        <fullName evidence="1">Uncharacterized protein</fullName>
    </submittedName>
</protein>
<organism evidence="1 2">
    <name type="scientific">Flavobacterium succinicans</name>
    <dbReference type="NCBI Taxonomy" id="29536"/>
    <lineage>
        <taxon>Bacteria</taxon>
        <taxon>Pseudomonadati</taxon>
        <taxon>Bacteroidota</taxon>
        <taxon>Flavobacteriia</taxon>
        <taxon>Flavobacteriales</taxon>
        <taxon>Flavobacteriaceae</taxon>
        <taxon>Flavobacterium</taxon>
    </lineage>
</organism>
<dbReference type="EMBL" id="JMTM01000041">
    <property type="protein sequence ID" value="OAZ04122.1"/>
    <property type="molecule type" value="Genomic_DNA"/>
</dbReference>
<keyword evidence="2" id="KW-1185">Reference proteome</keyword>
<proteinExistence type="predicted"/>
<dbReference type="Proteomes" id="UP000093807">
    <property type="component" value="Unassembled WGS sequence"/>
</dbReference>
<gene>
    <name evidence="1" type="ORF">FLB_14860</name>
</gene>
<evidence type="ECO:0000313" key="2">
    <source>
        <dbReference type="Proteomes" id="UP000093807"/>
    </source>
</evidence>
<dbReference type="PATRIC" id="fig|29536.5.peg.1559"/>
<evidence type="ECO:0000313" key="1">
    <source>
        <dbReference type="EMBL" id="OAZ04122.1"/>
    </source>
</evidence>
<name>A0A199XRS7_9FLAO</name>
<comment type="caution">
    <text evidence="1">The sequence shown here is derived from an EMBL/GenBank/DDBJ whole genome shotgun (WGS) entry which is preliminary data.</text>
</comment>
<dbReference type="OrthoDB" id="9934850at2"/>
<dbReference type="AlphaFoldDB" id="A0A199XRS7"/>
<accession>A0A199XRS7</accession>
<sequence>MRVKILKKKFQIFLPVKKRISTFAPANRNNEKRIKQEEYVPRHIELTAVLSRDKTKKKKSKIIERLE</sequence>
<dbReference type="RefSeq" id="WP_064715310.1">
    <property type="nucleotide sequence ID" value="NZ_JMTM01000041.1"/>
</dbReference>